<dbReference type="GO" id="GO:0003676">
    <property type="term" value="F:nucleic acid binding"/>
    <property type="evidence" value="ECO:0007669"/>
    <property type="project" value="InterPro"/>
</dbReference>
<dbReference type="InterPro" id="IPR025558">
    <property type="entry name" value="DUF4283"/>
</dbReference>
<name>A0A2P5YX21_GOSBA</name>
<keyword evidence="1" id="KW-0863">Zinc-finger</keyword>
<evidence type="ECO:0000259" key="2">
    <source>
        <dbReference type="PROSITE" id="PS50158"/>
    </source>
</evidence>
<organism evidence="3 4">
    <name type="scientific">Gossypium barbadense</name>
    <name type="common">Sea Island cotton</name>
    <name type="synonym">Hibiscus barbadensis</name>
    <dbReference type="NCBI Taxonomy" id="3634"/>
    <lineage>
        <taxon>Eukaryota</taxon>
        <taxon>Viridiplantae</taxon>
        <taxon>Streptophyta</taxon>
        <taxon>Embryophyta</taxon>
        <taxon>Tracheophyta</taxon>
        <taxon>Spermatophyta</taxon>
        <taxon>Magnoliopsida</taxon>
        <taxon>eudicotyledons</taxon>
        <taxon>Gunneridae</taxon>
        <taxon>Pentapetalae</taxon>
        <taxon>rosids</taxon>
        <taxon>malvids</taxon>
        <taxon>Malvales</taxon>
        <taxon>Malvaceae</taxon>
        <taxon>Malvoideae</taxon>
        <taxon>Gossypium</taxon>
    </lineage>
</organism>
<dbReference type="Proteomes" id="UP000239757">
    <property type="component" value="Unassembled WGS sequence"/>
</dbReference>
<reference evidence="3 4" key="1">
    <citation type="submission" date="2015-01" db="EMBL/GenBank/DDBJ databases">
        <title>Genome of allotetraploid Gossypium barbadense reveals genomic plasticity and fiber elongation in cotton evolution.</title>
        <authorList>
            <person name="Chen X."/>
            <person name="Liu X."/>
            <person name="Zhao B."/>
            <person name="Zheng H."/>
            <person name="Hu Y."/>
            <person name="Lu G."/>
            <person name="Yang C."/>
            <person name="Chen J."/>
            <person name="Shan C."/>
            <person name="Zhang L."/>
            <person name="Zhou Y."/>
            <person name="Wang L."/>
            <person name="Guo W."/>
            <person name="Bai Y."/>
            <person name="Ruan J."/>
            <person name="Shangguan X."/>
            <person name="Mao Y."/>
            <person name="Jiang J."/>
            <person name="Zhu Y."/>
            <person name="Lei J."/>
            <person name="Kang H."/>
            <person name="Chen S."/>
            <person name="He X."/>
            <person name="Wang R."/>
            <person name="Wang Y."/>
            <person name="Chen J."/>
            <person name="Wang L."/>
            <person name="Yu S."/>
            <person name="Wang B."/>
            <person name="Wei J."/>
            <person name="Song S."/>
            <person name="Lu X."/>
            <person name="Gao Z."/>
            <person name="Gu W."/>
            <person name="Deng X."/>
            <person name="Ma D."/>
            <person name="Wang S."/>
            <person name="Liang W."/>
            <person name="Fang L."/>
            <person name="Cai C."/>
            <person name="Zhu X."/>
            <person name="Zhou B."/>
            <person name="Zhang Y."/>
            <person name="Chen Z."/>
            <person name="Xu S."/>
            <person name="Zhu R."/>
            <person name="Wang S."/>
            <person name="Zhang T."/>
            <person name="Zhao G."/>
        </authorList>
    </citation>
    <scope>NUCLEOTIDE SEQUENCE [LARGE SCALE GENOMIC DNA]</scope>
    <source>
        <strain evidence="4">cv. Xinhai21</strain>
        <tissue evidence="3">Leaf</tissue>
    </source>
</reference>
<sequence length="279" mass="31569">MAMDLEPEFTLSWKDRLLGCVEGGSLNKDKDEIEFMDGDIIRSLVNGIPTISFFERVSKLLIKNMATTVVLKLLGSSIGYNTLQNRVSTLWRPSSLFQLMDIENGYFLAKFQNREDYEKVLSQGSWIIYRQYLTVQPWTMDFNLMQTYSSVVKVWSRLPGLPGFLYKRRILEEIGGMIVTINDTIQRVEFESLPVVCFACGRYGHMKEVCSRHGLEVSLPDKKDVAEETTISTMTEIQHAGETTADGPWMLGLLCMSGLGPMKKIGQRQPKPGEEKASG</sequence>
<evidence type="ECO:0000313" key="4">
    <source>
        <dbReference type="Proteomes" id="UP000239757"/>
    </source>
</evidence>
<dbReference type="PANTHER" id="PTHR31286:SF173">
    <property type="entry name" value="DUF4283 DOMAIN-CONTAINING PROTEIN"/>
    <property type="match status" value="1"/>
</dbReference>
<dbReference type="OrthoDB" id="984865at2759"/>
<evidence type="ECO:0000256" key="1">
    <source>
        <dbReference type="PROSITE-ProRule" id="PRU00047"/>
    </source>
</evidence>
<dbReference type="GO" id="GO:0008270">
    <property type="term" value="F:zinc ion binding"/>
    <property type="evidence" value="ECO:0007669"/>
    <property type="project" value="UniProtKB-KW"/>
</dbReference>
<dbReference type="InterPro" id="IPR040256">
    <property type="entry name" value="At4g02000-like"/>
</dbReference>
<keyword evidence="1" id="KW-0862">Zinc</keyword>
<dbReference type="EMBL" id="KZ662713">
    <property type="protein sequence ID" value="PPS20150.1"/>
    <property type="molecule type" value="Genomic_DNA"/>
</dbReference>
<dbReference type="PANTHER" id="PTHR31286">
    <property type="entry name" value="GLYCINE-RICH CELL WALL STRUCTURAL PROTEIN 1.8-LIKE"/>
    <property type="match status" value="1"/>
</dbReference>
<protein>
    <recommendedName>
        <fullName evidence="2">CCHC-type domain-containing protein</fullName>
    </recommendedName>
</protein>
<feature type="domain" description="CCHC-type" evidence="2">
    <location>
        <begin position="197"/>
        <end position="210"/>
    </location>
</feature>
<proteinExistence type="predicted"/>
<accession>A0A2P5YX21</accession>
<gene>
    <name evidence="3" type="ORF">GOBAR_AA00420</name>
</gene>
<evidence type="ECO:0000313" key="3">
    <source>
        <dbReference type="EMBL" id="PPS20150.1"/>
    </source>
</evidence>
<keyword evidence="1" id="KW-0479">Metal-binding</keyword>
<dbReference type="AlphaFoldDB" id="A0A2P5YX21"/>
<dbReference type="PROSITE" id="PS50158">
    <property type="entry name" value="ZF_CCHC"/>
    <property type="match status" value="1"/>
</dbReference>
<dbReference type="InterPro" id="IPR001878">
    <property type="entry name" value="Znf_CCHC"/>
</dbReference>
<dbReference type="Pfam" id="PF14111">
    <property type="entry name" value="DUF4283"/>
    <property type="match status" value="1"/>
</dbReference>